<accession>K6YZC6</accession>
<gene>
    <name evidence="1" type="ORF">GMES_1218</name>
</gene>
<evidence type="ECO:0000313" key="2">
    <source>
        <dbReference type="Proteomes" id="UP000006263"/>
    </source>
</evidence>
<evidence type="ECO:0000313" key="1">
    <source>
        <dbReference type="EMBL" id="GAC23517.1"/>
    </source>
</evidence>
<sequence length="116" mass="13721">MTIYNANLNCTWSTDEQTDEVYTLFESDDKIERILVYRNNTMNTEYVMLSSSLVDVCERYNPLGSNIIFPDQYQAINMFKSKVECYQIDKGHLEQFIDFFGVSIAEFFAKYDMKNR</sequence>
<comment type="caution">
    <text evidence="1">The sequence shown here is derived from an EMBL/GenBank/DDBJ whole genome shotgun (WGS) entry which is preliminary data.</text>
</comment>
<dbReference type="RefSeq" id="WP_006991668.1">
    <property type="nucleotide sequence ID" value="NZ_BAEP01000023.1"/>
</dbReference>
<proteinExistence type="predicted"/>
<dbReference type="EMBL" id="BAEP01000023">
    <property type="protein sequence ID" value="GAC23517.1"/>
    <property type="molecule type" value="Genomic_DNA"/>
</dbReference>
<dbReference type="AlphaFoldDB" id="K6YZC6"/>
<protein>
    <submittedName>
        <fullName evidence="1">Uncharacterized protein</fullName>
    </submittedName>
</protein>
<dbReference type="Proteomes" id="UP000006263">
    <property type="component" value="Unassembled WGS sequence"/>
</dbReference>
<organism evidence="1 2">
    <name type="scientific">Paraglaciecola mesophila KMM 241</name>
    <dbReference type="NCBI Taxonomy" id="1128912"/>
    <lineage>
        <taxon>Bacteria</taxon>
        <taxon>Pseudomonadati</taxon>
        <taxon>Pseudomonadota</taxon>
        <taxon>Gammaproteobacteria</taxon>
        <taxon>Alteromonadales</taxon>
        <taxon>Alteromonadaceae</taxon>
        <taxon>Paraglaciecola</taxon>
    </lineage>
</organism>
<reference evidence="1 2" key="1">
    <citation type="journal article" date="2017" name="Antonie Van Leeuwenhoek">
        <title>Rhizobium rhizosphaerae sp. nov., a novel species isolated from rice rhizosphere.</title>
        <authorList>
            <person name="Zhao J.J."/>
            <person name="Zhang J."/>
            <person name="Zhang R.J."/>
            <person name="Zhang C.W."/>
            <person name="Yin H.Q."/>
            <person name="Zhang X.X."/>
        </authorList>
    </citation>
    <scope>NUCLEOTIDE SEQUENCE [LARGE SCALE GENOMIC DNA]</scope>
    <source>
        <strain evidence="1 2">KMM 241</strain>
    </source>
</reference>
<name>K6YZC6_9ALTE</name>